<reference evidence="7 8" key="1">
    <citation type="submission" date="2013-09" db="EMBL/GenBank/DDBJ databases">
        <title>Corchorus capsularis genome sequencing.</title>
        <authorList>
            <person name="Alam M."/>
            <person name="Haque M.S."/>
            <person name="Islam M.S."/>
            <person name="Emdad E.M."/>
            <person name="Islam M.M."/>
            <person name="Ahmed B."/>
            <person name="Halim A."/>
            <person name="Hossen Q.M.M."/>
            <person name="Hossain M.Z."/>
            <person name="Ahmed R."/>
            <person name="Khan M.M."/>
            <person name="Islam R."/>
            <person name="Rashid M.M."/>
            <person name="Khan S.A."/>
            <person name="Rahman M.S."/>
            <person name="Alam M."/>
        </authorList>
    </citation>
    <scope>NUCLEOTIDE SEQUENCE [LARGE SCALE GENOMIC DNA]</scope>
    <source>
        <strain evidence="8">cv. CVL-1</strain>
        <tissue evidence="7">Whole seedling</tissue>
    </source>
</reference>
<dbReference type="STRING" id="210143.A0A1R3FUW3"/>
<proteinExistence type="predicted"/>
<evidence type="ECO:0000256" key="4">
    <source>
        <dbReference type="ARBA" id="ARBA00023242"/>
    </source>
</evidence>
<keyword evidence="8" id="KW-1185">Reference proteome</keyword>
<feature type="compositionally biased region" description="Basic and acidic residues" evidence="5">
    <location>
        <begin position="181"/>
        <end position="205"/>
    </location>
</feature>
<dbReference type="OrthoDB" id="6270329at2759"/>
<protein>
    <submittedName>
        <fullName evidence="7">Plant regulator RWP-RK</fullName>
    </submittedName>
</protein>
<dbReference type="AlphaFoldDB" id="A0A1R3FUW3"/>
<dbReference type="Proteomes" id="UP000188268">
    <property type="component" value="Unassembled WGS sequence"/>
</dbReference>
<dbReference type="PROSITE" id="PS51519">
    <property type="entry name" value="RWP_RK"/>
    <property type="match status" value="1"/>
</dbReference>
<accession>A0A1R3FUW3</accession>
<name>A0A1R3FUW3_COCAP</name>
<evidence type="ECO:0000259" key="6">
    <source>
        <dbReference type="PROSITE" id="PS51519"/>
    </source>
</evidence>
<dbReference type="PANTHER" id="PTHR48460:SF1">
    <property type="entry name" value="RWP-RK DOMAIN-CONTAINING PROTEIN"/>
    <property type="match status" value="1"/>
</dbReference>
<evidence type="ECO:0000313" key="7">
    <source>
        <dbReference type="EMBL" id="OMO49652.1"/>
    </source>
</evidence>
<keyword evidence="1" id="KW-0805">Transcription regulation</keyword>
<dbReference type="Pfam" id="PF02042">
    <property type="entry name" value="RWP-RK"/>
    <property type="match status" value="1"/>
</dbReference>
<evidence type="ECO:0000256" key="2">
    <source>
        <dbReference type="ARBA" id="ARBA00023125"/>
    </source>
</evidence>
<dbReference type="GO" id="GO:0003677">
    <property type="term" value="F:DNA binding"/>
    <property type="evidence" value="ECO:0007669"/>
    <property type="project" value="UniProtKB-KW"/>
</dbReference>
<feature type="compositionally biased region" description="Acidic residues" evidence="5">
    <location>
        <begin position="167"/>
        <end position="180"/>
    </location>
</feature>
<keyword evidence="4" id="KW-0539">Nucleus</keyword>
<evidence type="ECO:0000256" key="5">
    <source>
        <dbReference type="SAM" id="MobiDB-lite"/>
    </source>
</evidence>
<organism evidence="7 8">
    <name type="scientific">Corchorus capsularis</name>
    <name type="common">Jute</name>
    <dbReference type="NCBI Taxonomy" id="210143"/>
    <lineage>
        <taxon>Eukaryota</taxon>
        <taxon>Viridiplantae</taxon>
        <taxon>Streptophyta</taxon>
        <taxon>Embryophyta</taxon>
        <taxon>Tracheophyta</taxon>
        <taxon>Spermatophyta</taxon>
        <taxon>Magnoliopsida</taxon>
        <taxon>eudicotyledons</taxon>
        <taxon>Gunneridae</taxon>
        <taxon>Pentapetalae</taxon>
        <taxon>rosids</taxon>
        <taxon>malvids</taxon>
        <taxon>Malvales</taxon>
        <taxon>Malvaceae</taxon>
        <taxon>Grewioideae</taxon>
        <taxon>Apeibeae</taxon>
        <taxon>Corchorus</taxon>
    </lineage>
</organism>
<keyword evidence="3" id="KW-0804">Transcription</keyword>
<dbReference type="InterPro" id="IPR003035">
    <property type="entry name" value="RWP-RK_dom"/>
</dbReference>
<comment type="caution">
    <text evidence="7">The sequence shown here is derived from an EMBL/GenBank/DDBJ whole genome shotgun (WGS) entry which is preliminary data.</text>
</comment>
<dbReference type="PANTHER" id="PTHR48460">
    <property type="entry name" value="RWP-RK DOMAIN-CONTAINING PROTEIN"/>
    <property type="match status" value="1"/>
</dbReference>
<evidence type="ECO:0000256" key="1">
    <source>
        <dbReference type="ARBA" id="ARBA00023015"/>
    </source>
</evidence>
<dbReference type="Gramene" id="OMO49652">
    <property type="protein sequence ID" value="OMO49652"/>
    <property type="gene ID" value="CCACVL1_30875"/>
</dbReference>
<dbReference type="OMA" id="CETMKWW"/>
<gene>
    <name evidence="7" type="ORF">CCACVL1_30875</name>
</gene>
<feature type="region of interest" description="Disordered" evidence="5">
    <location>
        <begin position="165"/>
        <end position="215"/>
    </location>
</feature>
<keyword evidence="2" id="KW-0238">DNA-binding</keyword>
<evidence type="ECO:0000313" key="8">
    <source>
        <dbReference type="Proteomes" id="UP000188268"/>
    </source>
</evidence>
<evidence type="ECO:0000256" key="3">
    <source>
        <dbReference type="ARBA" id="ARBA00023163"/>
    </source>
</evidence>
<dbReference type="EMBL" id="AWWV01016425">
    <property type="protein sequence ID" value="OMO49652.1"/>
    <property type="molecule type" value="Genomic_DNA"/>
</dbReference>
<feature type="domain" description="RWP-RK" evidence="6">
    <location>
        <begin position="1"/>
        <end position="83"/>
    </location>
</feature>
<sequence>MSFHQQYLNSTTAQSLSFDDIAELFSLPLYDAASTLGVCASVLKKICRENGLDRWPHRKYLSGKSIEEIKKNAAKEKRKELNELSKIHRLSSSQQQNNEVSKLQGVAAQPNLQQQGTKNIQTGQPLNFGHQSLMTGMTTSDEFKYGFPSDGLSIITNKWWGSSKSDDNDDINVDGTETDGEDKNQSIEKPDGADGKPEENGKVEDGVGPQGSGLLTAVRKRAVEEGREALKLGVYRRCGMKRLGKKEASLLLRIFKSSLPKEWLHGPS</sequence>